<dbReference type="Pfam" id="PF00924">
    <property type="entry name" value="MS_channel_2nd"/>
    <property type="match status" value="1"/>
</dbReference>
<dbReference type="SUPFAM" id="SSF82861">
    <property type="entry name" value="Mechanosensitive channel protein MscS (YggB), transmembrane region"/>
    <property type="match status" value="1"/>
</dbReference>
<evidence type="ECO:0000256" key="1">
    <source>
        <dbReference type="ARBA" id="ARBA00004141"/>
    </source>
</evidence>
<sequence>MNRINKLLSNSYLSANNSYFGEKTIKPYAALINPTSLINQAPEKPQTVALHSAWKKTKVPLLYSLPTHTKPFRKHMFQPQKSLFPSTLTTTTYHRSYSSNAQPNNSDDGTKLTDFLEKAYQSTADATSAVSNKAKDISDSVMPHLQQLYDTYPNLEKVIVPVGGTLFGSVLAWFVMPVLFQKIHKYTSQSPLLVLLGGPTKIEVPYKNSMWNALEDPAKYLITFMAFSEIGTMFAPSISAYLPQCWRGAALMSLVWFLQRWKTYVLSSVAANQINVGLDREKLSALDKVSSLGLIFIGVMGLAEACGIAVQSILTVGGVGGVATAFAARDILGNILSGFSLQFSKPFSIGDNIKAGSIEGKVTDVGLTSTSLINPEKFPVIVPNSLFSSQVIVNKSRAQWRACLTKIPIRVEDIEKIPPISEEIKNMLRTNPKVFLEQDAPFCYLSRLESSYGELTIGCNIRSMRKDELFAAEQDILIQAAKIVRQNGAELGSTLQSS</sequence>
<feature type="transmembrane region" description="Helical" evidence="6">
    <location>
        <begin position="158"/>
        <end position="180"/>
    </location>
</feature>
<evidence type="ECO:0000256" key="5">
    <source>
        <dbReference type="ARBA" id="ARBA00023136"/>
    </source>
</evidence>
<dbReference type="InterPro" id="IPR023408">
    <property type="entry name" value="MscS_beta-dom_sf"/>
</dbReference>
<evidence type="ECO:0000256" key="3">
    <source>
        <dbReference type="ARBA" id="ARBA00022692"/>
    </source>
</evidence>
<evidence type="ECO:0000313" key="9">
    <source>
        <dbReference type="Proteomes" id="UP000623129"/>
    </source>
</evidence>
<accession>A0A833RG03</accession>
<evidence type="ECO:0000313" key="8">
    <source>
        <dbReference type="EMBL" id="KAF3340352.1"/>
    </source>
</evidence>
<keyword evidence="5 6" id="KW-0472">Membrane</keyword>
<comment type="subcellular location">
    <subcellularLocation>
        <location evidence="1">Membrane</location>
        <topology evidence="1">Multi-pass membrane protein</topology>
    </subcellularLocation>
</comment>
<name>A0A833RG03_9POAL</name>
<proteinExistence type="inferred from homology"/>
<evidence type="ECO:0000256" key="6">
    <source>
        <dbReference type="SAM" id="Phobius"/>
    </source>
</evidence>
<dbReference type="InterPro" id="IPR010920">
    <property type="entry name" value="LSM_dom_sf"/>
</dbReference>
<evidence type="ECO:0000256" key="2">
    <source>
        <dbReference type="ARBA" id="ARBA00008017"/>
    </source>
</evidence>
<dbReference type="SUPFAM" id="SSF50182">
    <property type="entry name" value="Sm-like ribonucleoproteins"/>
    <property type="match status" value="1"/>
</dbReference>
<dbReference type="PANTHER" id="PTHR30566">
    <property type="entry name" value="YNAI-RELATED MECHANOSENSITIVE ION CHANNEL"/>
    <property type="match status" value="1"/>
</dbReference>
<gene>
    <name evidence="8" type="ORF">FCM35_KLT16123</name>
</gene>
<evidence type="ECO:0000256" key="4">
    <source>
        <dbReference type="ARBA" id="ARBA00022989"/>
    </source>
</evidence>
<evidence type="ECO:0000259" key="7">
    <source>
        <dbReference type="Pfam" id="PF00924"/>
    </source>
</evidence>
<keyword evidence="9" id="KW-1185">Reference proteome</keyword>
<dbReference type="OrthoDB" id="567160at2759"/>
<dbReference type="Proteomes" id="UP000623129">
    <property type="component" value="Unassembled WGS sequence"/>
</dbReference>
<keyword evidence="3 6" id="KW-0812">Transmembrane</keyword>
<dbReference type="Gene3D" id="1.10.287.1260">
    <property type="match status" value="1"/>
</dbReference>
<comment type="similarity">
    <text evidence="2">Belongs to the MscS (TC 1.A.23) family.</text>
</comment>
<reference evidence="8" key="1">
    <citation type="submission" date="2020-01" db="EMBL/GenBank/DDBJ databases">
        <title>Genome sequence of Kobresia littledalei, the first chromosome-level genome in the family Cyperaceae.</title>
        <authorList>
            <person name="Qu G."/>
        </authorList>
    </citation>
    <scope>NUCLEOTIDE SEQUENCE</scope>
    <source>
        <strain evidence="8">C.B.Clarke</strain>
        <tissue evidence="8">Leaf</tissue>
    </source>
</reference>
<organism evidence="8 9">
    <name type="scientific">Carex littledalei</name>
    <dbReference type="NCBI Taxonomy" id="544730"/>
    <lineage>
        <taxon>Eukaryota</taxon>
        <taxon>Viridiplantae</taxon>
        <taxon>Streptophyta</taxon>
        <taxon>Embryophyta</taxon>
        <taxon>Tracheophyta</taxon>
        <taxon>Spermatophyta</taxon>
        <taxon>Magnoliopsida</taxon>
        <taxon>Liliopsida</taxon>
        <taxon>Poales</taxon>
        <taxon>Cyperaceae</taxon>
        <taxon>Cyperoideae</taxon>
        <taxon>Cariceae</taxon>
        <taxon>Carex</taxon>
        <taxon>Carex subgen. Euthyceras</taxon>
    </lineage>
</organism>
<dbReference type="EMBL" id="SWLB01000003">
    <property type="protein sequence ID" value="KAF3340352.1"/>
    <property type="molecule type" value="Genomic_DNA"/>
</dbReference>
<dbReference type="PANTHER" id="PTHR30566:SF5">
    <property type="entry name" value="MECHANOSENSITIVE ION CHANNEL PROTEIN 1, MITOCHONDRIAL-RELATED"/>
    <property type="match status" value="1"/>
</dbReference>
<comment type="caution">
    <text evidence="8">The sequence shown here is derived from an EMBL/GenBank/DDBJ whole genome shotgun (WGS) entry which is preliminary data.</text>
</comment>
<feature type="domain" description="Mechanosensitive ion channel MscS" evidence="7">
    <location>
        <begin position="330"/>
        <end position="397"/>
    </location>
</feature>
<protein>
    <submittedName>
        <fullName evidence="8">Mechanosensitive ion channel protein 1</fullName>
    </submittedName>
</protein>
<dbReference type="GO" id="GO:0055085">
    <property type="term" value="P:transmembrane transport"/>
    <property type="evidence" value="ECO:0007669"/>
    <property type="project" value="InterPro"/>
</dbReference>
<dbReference type="InterPro" id="IPR011014">
    <property type="entry name" value="MscS_channel_TM-2"/>
</dbReference>
<dbReference type="Gene3D" id="2.30.30.60">
    <property type="match status" value="1"/>
</dbReference>
<dbReference type="GO" id="GO:0016020">
    <property type="term" value="C:membrane"/>
    <property type="evidence" value="ECO:0007669"/>
    <property type="project" value="UniProtKB-SubCell"/>
</dbReference>
<keyword evidence="4 6" id="KW-1133">Transmembrane helix</keyword>
<dbReference type="InterPro" id="IPR006685">
    <property type="entry name" value="MscS_channel_2nd"/>
</dbReference>
<dbReference type="AlphaFoldDB" id="A0A833RG03"/>